<dbReference type="InterPro" id="IPR036397">
    <property type="entry name" value="RNaseH_sf"/>
</dbReference>
<comment type="caution">
    <text evidence="17">The sequence shown here is derived from an EMBL/GenBank/DDBJ whole genome shotgun (WGS) entry which is preliminary data.</text>
</comment>
<keyword evidence="10" id="KW-0675">Receptor</keyword>
<dbReference type="InterPro" id="IPR025724">
    <property type="entry name" value="GAG-pre-integrase_dom"/>
</dbReference>
<keyword evidence="5 13" id="KW-0812">Transmembrane</keyword>
<comment type="similarity">
    <text evidence="2">Belongs to the RLP family.</text>
</comment>
<feature type="transmembrane region" description="Helical" evidence="13">
    <location>
        <begin position="1649"/>
        <end position="1672"/>
    </location>
</feature>
<evidence type="ECO:0000256" key="12">
    <source>
        <dbReference type="SAM" id="MobiDB-lite"/>
    </source>
</evidence>
<keyword evidence="7" id="KW-0677">Repeat</keyword>
<feature type="domain" description="Leucine-rich repeat-containing N-terminal plant-type" evidence="15">
    <location>
        <begin position="681"/>
        <end position="718"/>
    </location>
</feature>
<dbReference type="InterPro" id="IPR001611">
    <property type="entry name" value="Leu-rich_rpt"/>
</dbReference>
<dbReference type="FunFam" id="3.80.10.10:FF:000041">
    <property type="entry name" value="LRR receptor-like serine/threonine-protein kinase ERECTA"/>
    <property type="match status" value="1"/>
</dbReference>
<keyword evidence="3" id="KW-1003">Cell membrane</keyword>
<dbReference type="Pfam" id="PF07727">
    <property type="entry name" value="RVT_2"/>
    <property type="match status" value="1"/>
</dbReference>
<dbReference type="Proteomes" id="UP000701853">
    <property type="component" value="Chromosome 2"/>
</dbReference>
<dbReference type="Pfam" id="PF13976">
    <property type="entry name" value="gag_pre-integrs"/>
    <property type="match status" value="1"/>
</dbReference>
<dbReference type="Gene3D" id="3.30.420.10">
    <property type="entry name" value="Ribonuclease H-like superfamily/Ribonuclease H"/>
    <property type="match status" value="1"/>
</dbReference>
<dbReference type="PANTHER" id="PTHR27000:SF803">
    <property type="entry name" value="RECEPTOR-LIKE PROTEIN 45"/>
    <property type="match status" value="1"/>
</dbReference>
<comment type="subcellular location">
    <subcellularLocation>
        <location evidence="1">Cell membrane</location>
        <topology evidence="1">Single-pass type I membrane protein</topology>
    </subcellularLocation>
</comment>
<evidence type="ECO:0000256" key="6">
    <source>
        <dbReference type="ARBA" id="ARBA00022729"/>
    </source>
</evidence>
<dbReference type="InterPro" id="IPR012337">
    <property type="entry name" value="RNaseH-like_sf"/>
</dbReference>
<evidence type="ECO:0000259" key="15">
    <source>
        <dbReference type="Pfam" id="PF08263"/>
    </source>
</evidence>
<feature type="compositionally biased region" description="Basic residues" evidence="12">
    <location>
        <begin position="88"/>
        <end position="98"/>
    </location>
</feature>
<evidence type="ECO:0000256" key="11">
    <source>
        <dbReference type="ARBA" id="ARBA00023180"/>
    </source>
</evidence>
<keyword evidence="18" id="KW-1185">Reference proteome</keyword>
<dbReference type="GO" id="GO:0003676">
    <property type="term" value="F:nucleic acid binding"/>
    <property type="evidence" value="ECO:0007669"/>
    <property type="project" value="InterPro"/>
</dbReference>
<dbReference type="PROSITE" id="PS51450">
    <property type="entry name" value="LRR"/>
    <property type="match status" value="1"/>
</dbReference>
<dbReference type="OrthoDB" id="1394818at2759"/>
<keyword evidence="11" id="KW-0325">Glycoprotein</keyword>
<feature type="region of interest" description="Disordered" evidence="12">
    <location>
        <begin position="1709"/>
        <end position="1731"/>
    </location>
</feature>
<dbReference type="GO" id="GO:0005886">
    <property type="term" value="C:plasma membrane"/>
    <property type="evidence" value="ECO:0007669"/>
    <property type="project" value="UniProtKB-SubCell"/>
</dbReference>
<dbReference type="Pfam" id="PF13855">
    <property type="entry name" value="LRR_8"/>
    <property type="match status" value="3"/>
</dbReference>
<evidence type="ECO:0000256" key="8">
    <source>
        <dbReference type="ARBA" id="ARBA00022989"/>
    </source>
</evidence>
<dbReference type="Gene3D" id="3.80.10.10">
    <property type="entry name" value="Ribonuclease Inhibitor"/>
    <property type="match status" value="6"/>
</dbReference>
<dbReference type="InterPro" id="IPR013103">
    <property type="entry name" value="RVT_2"/>
</dbReference>
<sequence length="1780" mass="200066">MSKTLTNKLHMKKRLYAHRLKKGASVHEHLTVFKEILSNLEAMEVQYDKEDLGLILLCSLPPSYSTFRDTILYSRESLTVDEEQNPRSKSKGRSKPSNRGKTCNFCKKKWHIKSEYYKLRNKIKKEAVNQKGKQPKFFGEADIVENYSDGVETIKVKMFYRVVRTLSDVQNVPELKRNLILLSTLNLKGYKYTAESGVLKIFKGSLVVIKGQRKTAKLYVLQGSIAIGDAAVASSSLSDDDITKLFHMRLGHMSENSMAEVRKRRLLDGQGVYKLKFCEHCGPSRVPSRGGANYMLTFIDDFSRKVWAFFLKQKKGIVRHLTVRHTPQQNGIAERMNRMIMEKVQFHLDANQEPSNYSEAVSCEDSEKWMFVMQEKIESLYKNRTWDIVKLPKGKKAVHCKWVFKKKEGTLGVEEPIYKARLVAKGYSQIPKVDFTDVFSSVVKHSLIGALLGIVAMHDLKLEFNMQSVKLVSTHLAAHFRLSSALSLQLDDEIEYMSHVPYSSAVRSLMYAMFGRTRDGVIGYVDADFAGDLDRRRFLTGYVFTIRGCAISWKTTLQTIVASSTTEVEYMAITEACKEAIWLKGLFSELNEDLQISTVFCDSQSAIFLTKDQMFHERTKHIDIWYHFVRDIIARGDIVVNKISTHKNPADMMTKSLPVTKFEHCLDLVAVLVSGECQSHQQELLLGLGKTLNSSLSAKMRNWNQSTDCCSWGGITCDQSSRVIILDLSNQLISGTIDNSSSLFNLQHLRRLNLAYNTLSFSFPCGFDKLSNLRYLNLSNAGFTGQVPAEISRMTNLITLDLSVNLFLRDGGPLKLEKPNLKMLVENLTRLRSLHLDGVKISARGNEWCKWLSSLTNLEELSMSNCNLSGPIEDSLQKLKNLSIIHLDRNNLSAVVPAFLAHLPNLTSLRLSSCGLHGQFPREILQVRMLQSLDVLDNEKLQGSLPEFRHGSLQNLVLSGTKFSGSLPMSIDKLVNLTRLDLSYCNFSGAIPSSVSNLQQLVYLDLSFNNFTGQIPCFDLSKNLAHVDLSHNKLSGKIESFKWEDLPNLTHIDLSHNSLNGNIPSSLVSLPSLKKIWLSNNQFDGEVTGVPKVRESLLDTLDLSYNRLQGPIPAYIFQLSRLSVLVLSSNNFNGTIRPGDIRKLVNLTYLDLSHNNLSVIATESYSVLSSFPKITTLKLASCKLNVFPDLKNQSRLTYLDLSQNQISGEVPSWIWHVSDNLQQLNLSFNQLEGLQKPYQITPSLSVLDLHFNRLSGHIPTLPLSATYLDFSSNNFTSSLPSNIDDYLSYTIFFSVSSNGLTGFIPKSICDAGYLQVLDLSNNSLRGAIPKCLIGKMDSLGVLNLRGNHLSGEIPDAFPSKCSIETLDVNGNELKGKIPKSLENCNRLEVLNLGNNHINDTYPCHLKNITSLRILVLRSNKFHGEIGCPADRRPWPKLQIVDFAHNSFNGKLPNKFLARWKAMGVDDDEAQLNVEHLQFEVLQLSGFYYLDGITVTNKGLQMELVKILTIFTSIDLSCNKLEGPIPDVIGTFKALYFLNLSHNALSGKIPPSLGNLQQLESLDLSCNNLSGSVPQQLLKLTFLAVLNLSYNQLEGRIPAGKQFATFSNDSYEGNKGLCGNPLTKQCSDANHSQDLRPRASEKTQNDEFDWQFIVIGVGFGVGAAVFVVPLMFWKRASQWVDDNVDKFLEENLPKMGLVYTRPCYDNVDTDGNIEHDKKQYDDDDDDEESDESTEEFRGRYCVYCSKLDETRKKTIHNLGCICHDSPPSLSPSSSTSSSFSA</sequence>
<evidence type="ECO:0000256" key="1">
    <source>
        <dbReference type="ARBA" id="ARBA00004251"/>
    </source>
</evidence>
<evidence type="ECO:0000256" key="4">
    <source>
        <dbReference type="ARBA" id="ARBA00022614"/>
    </source>
</evidence>
<feature type="domain" description="GAG-pre-integrase" evidence="16">
    <location>
        <begin position="217"/>
        <end position="281"/>
    </location>
</feature>
<dbReference type="InterPro" id="IPR032675">
    <property type="entry name" value="LRR_dom_sf"/>
</dbReference>
<keyword evidence="9 13" id="KW-0472">Membrane</keyword>
<dbReference type="SUPFAM" id="SSF52058">
    <property type="entry name" value="L domain-like"/>
    <property type="match status" value="2"/>
</dbReference>
<accession>A0A8J5ZEX9</accession>
<feature type="region of interest" description="Disordered" evidence="12">
    <location>
        <begin position="82"/>
        <end position="102"/>
    </location>
</feature>
<keyword evidence="4" id="KW-0433">Leucine-rich repeat</keyword>
<feature type="compositionally biased region" description="Acidic residues" evidence="12">
    <location>
        <begin position="1720"/>
        <end position="1731"/>
    </location>
</feature>
<evidence type="ECO:0000256" key="10">
    <source>
        <dbReference type="ARBA" id="ARBA00023170"/>
    </source>
</evidence>
<dbReference type="PANTHER" id="PTHR27000">
    <property type="entry name" value="LEUCINE-RICH REPEAT RECEPTOR-LIKE PROTEIN KINASE FAMILY PROTEIN-RELATED"/>
    <property type="match status" value="1"/>
</dbReference>
<dbReference type="CDD" id="cd09272">
    <property type="entry name" value="RNase_HI_RT_Ty1"/>
    <property type="match status" value="1"/>
</dbReference>
<dbReference type="Pfam" id="PF08263">
    <property type="entry name" value="LRRNT_2"/>
    <property type="match status" value="1"/>
</dbReference>
<dbReference type="Pfam" id="PF00560">
    <property type="entry name" value="LRR_1"/>
    <property type="match status" value="9"/>
</dbReference>
<dbReference type="Pfam" id="PF14223">
    <property type="entry name" value="Retrotran_gag_2"/>
    <property type="match status" value="1"/>
</dbReference>
<dbReference type="SUPFAM" id="SSF52047">
    <property type="entry name" value="RNI-like"/>
    <property type="match status" value="1"/>
</dbReference>
<dbReference type="FunFam" id="3.80.10.10:FF:000213">
    <property type="entry name" value="Tyrosine-sulfated glycopeptide receptor 1"/>
    <property type="match status" value="2"/>
</dbReference>
<evidence type="ECO:0000256" key="5">
    <source>
        <dbReference type="ARBA" id="ARBA00022692"/>
    </source>
</evidence>
<proteinExistence type="inferred from homology"/>
<evidence type="ECO:0000313" key="18">
    <source>
        <dbReference type="Proteomes" id="UP000701853"/>
    </source>
</evidence>
<dbReference type="InterPro" id="IPR003591">
    <property type="entry name" value="Leu-rich_rpt_typical-subtyp"/>
</dbReference>
<evidence type="ECO:0000256" key="3">
    <source>
        <dbReference type="ARBA" id="ARBA00022475"/>
    </source>
</evidence>
<dbReference type="SUPFAM" id="SSF53098">
    <property type="entry name" value="Ribonuclease H-like"/>
    <property type="match status" value="1"/>
</dbReference>
<evidence type="ECO:0000256" key="7">
    <source>
        <dbReference type="ARBA" id="ARBA00022737"/>
    </source>
</evidence>
<reference evidence="17 18" key="1">
    <citation type="journal article" date="2021" name="bioRxiv">
        <title>The Gossypium anomalum genome as a resource for cotton improvement and evolutionary analysis of hybrid incompatibility.</title>
        <authorList>
            <person name="Grover C.E."/>
            <person name="Yuan D."/>
            <person name="Arick M.A."/>
            <person name="Miller E.R."/>
            <person name="Hu G."/>
            <person name="Peterson D.G."/>
            <person name="Wendel J.F."/>
            <person name="Udall J.A."/>
        </authorList>
    </citation>
    <scope>NUCLEOTIDE SEQUENCE [LARGE SCALE GENOMIC DNA]</scope>
    <source>
        <strain evidence="17">JFW-Udall</strain>
        <tissue evidence="17">Leaf</tissue>
    </source>
</reference>
<dbReference type="InterPro" id="IPR013210">
    <property type="entry name" value="LRR_N_plant-typ"/>
</dbReference>
<gene>
    <name evidence="17" type="ORF">CXB51_004210</name>
</gene>
<evidence type="ECO:0000259" key="16">
    <source>
        <dbReference type="Pfam" id="PF13976"/>
    </source>
</evidence>
<name>A0A8J5ZEX9_9ROSI</name>
<dbReference type="SMART" id="SM00369">
    <property type="entry name" value="LRR_TYP"/>
    <property type="match status" value="11"/>
</dbReference>
<evidence type="ECO:0000256" key="13">
    <source>
        <dbReference type="SAM" id="Phobius"/>
    </source>
</evidence>
<protein>
    <submittedName>
        <fullName evidence="17">Uncharacterized protein</fullName>
    </submittedName>
</protein>
<evidence type="ECO:0000313" key="17">
    <source>
        <dbReference type="EMBL" id="KAG8500713.1"/>
    </source>
</evidence>
<feature type="domain" description="Reverse transcriptase Ty1/copia-type" evidence="14">
    <location>
        <begin position="383"/>
        <end position="459"/>
    </location>
</feature>
<evidence type="ECO:0000256" key="2">
    <source>
        <dbReference type="ARBA" id="ARBA00009592"/>
    </source>
</evidence>
<keyword evidence="6" id="KW-0732">Signal</keyword>
<evidence type="ECO:0000259" key="14">
    <source>
        <dbReference type="Pfam" id="PF07727"/>
    </source>
</evidence>
<evidence type="ECO:0000256" key="9">
    <source>
        <dbReference type="ARBA" id="ARBA00023136"/>
    </source>
</evidence>
<dbReference type="PRINTS" id="PR00019">
    <property type="entry name" value="LEURICHRPT"/>
</dbReference>
<dbReference type="EMBL" id="JAHUZN010000002">
    <property type="protein sequence ID" value="KAG8500713.1"/>
    <property type="molecule type" value="Genomic_DNA"/>
</dbReference>
<keyword evidence="8 13" id="KW-1133">Transmembrane helix</keyword>
<organism evidence="17 18">
    <name type="scientific">Gossypium anomalum</name>
    <dbReference type="NCBI Taxonomy" id="47600"/>
    <lineage>
        <taxon>Eukaryota</taxon>
        <taxon>Viridiplantae</taxon>
        <taxon>Streptophyta</taxon>
        <taxon>Embryophyta</taxon>
        <taxon>Tracheophyta</taxon>
        <taxon>Spermatophyta</taxon>
        <taxon>Magnoliopsida</taxon>
        <taxon>eudicotyledons</taxon>
        <taxon>Gunneridae</taxon>
        <taxon>Pentapetalae</taxon>
        <taxon>rosids</taxon>
        <taxon>malvids</taxon>
        <taxon>Malvales</taxon>
        <taxon>Malvaceae</taxon>
        <taxon>Malvoideae</taxon>
        <taxon>Gossypium</taxon>
    </lineage>
</organism>